<gene>
    <name evidence="2" type="ORF">AWW68_00620</name>
</gene>
<keyword evidence="1" id="KW-0732">Signal</keyword>
<name>A0A150XF42_9BACT</name>
<keyword evidence="3" id="KW-1185">Reference proteome</keyword>
<dbReference type="NCBIfam" id="TIGR01200">
    <property type="entry name" value="GLPGLI"/>
    <property type="match status" value="1"/>
</dbReference>
<organism evidence="2 3">
    <name type="scientific">Roseivirga spongicola</name>
    <dbReference type="NCBI Taxonomy" id="333140"/>
    <lineage>
        <taxon>Bacteria</taxon>
        <taxon>Pseudomonadati</taxon>
        <taxon>Bacteroidota</taxon>
        <taxon>Cytophagia</taxon>
        <taxon>Cytophagales</taxon>
        <taxon>Roseivirgaceae</taxon>
        <taxon>Roseivirga</taxon>
    </lineage>
</organism>
<sequence length="286" mass="31971">MKNLKRQLVLAIGIMIATLISVTAQNFQGIATYQSSRKMNGFSIKSDQMTPAMQAQIEEQMKKQFQKEYELKFNLKESIWSEVESLDGGPATASAGGLVIRMAGGGSTTYKNTSENLYLKETEVFSKPFLVNDTLSKREWELTDEKKTIGNYQAYKAVFTDVRESRTISFNSQSDGEKTDEEVVPEVKMDTIKIEAWYTPQIPVSQGPDEYWGLPGLILEVSDGKMSYACTKVILNPEEEVKIKRPSKGKKVTRTELREEIDAKTAEMTEKFSNGKGGISIKVGGN</sequence>
<evidence type="ECO:0000313" key="3">
    <source>
        <dbReference type="Proteomes" id="UP000075606"/>
    </source>
</evidence>
<feature type="chain" id="PRO_5007574665" description="GLPGLI family protein" evidence="1">
    <location>
        <begin position="25"/>
        <end position="286"/>
    </location>
</feature>
<reference evidence="2 3" key="1">
    <citation type="submission" date="2016-01" db="EMBL/GenBank/DDBJ databases">
        <title>Genome sequencing of Roseivirga spongicola UST030701-084.</title>
        <authorList>
            <person name="Selvaratnam C."/>
            <person name="Thevarajoo S."/>
            <person name="Goh K.M."/>
            <person name="Ee R."/>
            <person name="Chan K.-G."/>
            <person name="Chong C.S."/>
        </authorList>
    </citation>
    <scope>NUCLEOTIDE SEQUENCE [LARGE SCALE GENOMIC DNA]</scope>
    <source>
        <strain evidence="2 3">UST030701-084</strain>
    </source>
</reference>
<proteinExistence type="predicted"/>
<dbReference type="InterPro" id="IPR005901">
    <property type="entry name" value="GLPGLI"/>
</dbReference>
<evidence type="ECO:0000313" key="2">
    <source>
        <dbReference type="EMBL" id="KYG77306.1"/>
    </source>
</evidence>
<dbReference type="EMBL" id="LRPC01000001">
    <property type="protein sequence ID" value="KYG77306.1"/>
    <property type="molecule type" value="Genomic_DNA"/>
</dbReference>
<dbReference type="Proteomes" id="UP000075606">
    <property type="component" value="Unassembled WGS sequence"/>
</dbReference>
<feature type="signal peptide" evidence="1">
    <location>
        <begin position="1"/>
        <end position="24"/>
    </location>
</feature>
<dbReference type="OrthoDB" id="1440774at2"/>
<dbReference type="RefSeq" id="WP_068215514.1">
    <property type="nucleotide sequence ID" value="NZ_CP139724.1"/>
</dbReference>
<evidence type="ECO:0000256" key="1">
    <source>
        <dbReference type="SAM" id="SignalP"/>
    </source>
</evidence>
<dbReference type="Pfam" id="PF09697">
    <property type="entry name" value="Porph_ging"/>
    <property type="match status" value="1"/>
</dbReference>
<dbReference type="STRING" id="333140.AWW68_00620"/>
<accession>A0A150XF42</accession>
<dbReference type="AlphaFoldDB" id="A0A150XF42"/>
<protein>
    <recommendedName>
        <fullName evidence="4">GLPGLI family protein</fullName>
    </recommendedName>
</protein>
<comment type="caution">
    <text evidence="2">The sequence shown here is derived from an EMBL/GenBank/DDBJ whole genome shotgun (WGS) entry which is preliminary data.</text>
</comment>
<evidence type="ECO:0008006" key="4">
    <source>
        <dbReference type="Google" id="ProtNLM"/>
    </source>
</evidence>